<proteinExistence type="predicted"/>
<dbReference type="InterPro" id="IPR045632">
    <property type="entry name" value="DUF6314"/>
</dbReference>
<name>A0A1H3W212_9RHOB</name>
<evidence type="ECO:0000259" key="1">
    <source>
        <dbReference type="Pfam" id="PF19834"/>
    </source>
</evidence>
<dbReference type="RefSeq" id="WP_093247972.1">
    <property type="nucleotide sequence ID" value="NZ_FNQM01000001.1"/>
</dbReference>
<organism evidence="2 3">
    <name type="scientific">Rubrimonas cliftonensis</name>
    <dbReference type="NCBI Taxonomy" id="89524"/>
    <lineage>
        <taxon>Bacteria</taxon>
        <taxon>Pseudomonadati</taxon>
        <taxon>Pseudomonadota</taxon>
        <taxon>Alphaproteobacteria</taxon>
        <taxon>Rhodobacterales</taxon>
        <taxon>Paracoccaceae</taxon>
        <taxon>Rubrimonas</taxon>
    </lineage>
</organism>
<gene>
    <name evidence="2" type="ORF">SAMN05444370_101470</name>
</gene>
<dbReference type="STRING" id="89524.SAMN05444370_101470"/>
<evidence type="ECO:0000313" key="2">
    <source>
        <dbReference type="EMBL" id="SDZ81096.1"/>
    </source>
</evidence>
<dbReference type="EMBL" id="FNQM01000001">
    <property type="protein sequence ID" value="SDZ81096.1"/>
    <property type="molecule type" value="Genomic_DNA"/>
</dbReference>
<sequence length="138" mass="15596">MGLTTQARFGGVWQTRREITDYAGGPSGRFQGLARITGVGEDMRYAEQGRLTLGQASMTAARVYLWKPEGATQVAVFFEDGAPFHRFDWGRAECESEHLCGEDHYAVRYSFAAESWHAHWRVKGPKKDYAATTRYIRA</sequence>
<dbReference type="AlphaFoldDB" id="A0A1H3W212"/>
<feature type="domain" description="DUF6314" evidence="1">
    <location>
        <begin position="9"/>
        <end position="137"/>
    </location>
</feature>
<dbReference type="OrthoDB" id="7351979at2"/>
<keyword evidence="3" id="KW-1185">Reference proteome</keyword>
<accession>A0A1H3W212</accession>
<dbReference type="Pfam" id="PF19834">
    <property type="entry name" value="DUF6314"/>
    <property type="match status" value="1"/>
</dbReference>
<evidence type="ECO:0000313" key="3">
    <source>
        <dbReference type="Proteomes" id="UP000198703"/>
    </source>
</evidence>
<protein>
    <recommendedName>
        <fullName evidence="1">DUF6314 domain-containing protein</fullName>
    </recommendedName>
</protein>
<dbReference type="Proteomes" id="UP000198703">
    <property type="component" value="Unassembled WGS sequence"/>
</dbReference>
<reference evidence="2 3" key="1">
    <citation type="submission" date="2016-10" db="EMBL/GenBank/DDBJ databases">
        <authorList>
            <person name="de Groot N.N."/>
        </authorList>
    </citation>
    <scope>NUCLEOTIDE SEQUENCE [LARGE SCALE GENOMIC DNA]</scope>
    <source>
        <strain evidence="2 3">DSM 15345</strain>
    </source>
</reference>